<dbReference type="GO" id="GO:0005634">
    <property type="term" value="C:nucleus"/>
    <property type="evidence" value="ECO:0007669"/>
    <property type="project" value="UniProtKB-SubCell"/>
</dbReference>
<dbReference type="PANTHER" id="PTHR31669:SF174">
    <property type="entry name" value="PROTEIN FAR1-RELATED SEQUENCE 10-RELATED"/>
    <property type="match status" value="1"/>
</dbReference>
<evidence type="ECO:0000313" key="8">
    <source>
        <dbReference type="EMBL" id="KAG0493814.1"/>
    </source>
</evidence>
<dbReference type="Pfam" id="PF04434">
    <property type="entry name" value="SWIM"/>
    <property type="match status" value="1"/>
</dbReference>
<evidence type="ECO:0000256" key="2">
    <source>
        <dbReference type="ARBA" id="ARBA00022723"/>
    </source>
</evidence>
<comment type="caution">
    <text evidence="8">The sequence shown here is derived from an EMBL/GenBank/DDBJ whole genome shotgun (WGS) entry which is preliminary data.</text>
</comment>
<dbReference type="Pfam" id="PF10551">
    <property type="entry name" value="MULE"/>
    <property type="match status" value="1"/>
</dbReference>
<dbReference type="GO" id="GO:0006355">
    <property type="term" value="P:regulation of DNA-templated transcription"/>
    <property type="evidence" value="ECO:0007669"/>
    <property type="project" value="UniProtKB-UniRule"/>
</dbReference>
<organism evidence="8 9">
    <name type="scientific">Vanilla planifolia</name>
    <name type="common">Vanilla</name>
    <dbReference type="NCBI Taxonomy" id="51239"/>
    <lineage>
        <taxon>Eukaryota</taxon>
        <taxon>Viridiplantae</taxon>
        <taxon>Streptophyta</taxon>
        <taxon>Embryophyta</taxon>
        <taxon>Tracheophyta</taxon>
        <taxon>Spermatophyta</taxon>
        <taxon>Magnoliopsida</taxon>
        <taxon>Liliopsida</taxon>
        <taxon>Asparagales</taxon>
        <taxon>Orchidaceae</taxon>
        <taxon>Vanilloideae</taxon>
        <taxon>Vanilleae</taxon>
        <taxon>Vanilla</taxon>
    </lineage>
</organism>
<evidence type="ECO:0000313" key="9">
    <source>
        <dbReference type="Proteomes" id="UP000639772"/>
    </source>
</evidence>
<evidence type="ECO:0000256" key="3">
    <source>
        <dbReference type="ARBA" id="ARBA00022771"/>
    </source>
</evidence>
<dbReference type="Pfam" id="PF03101">
    <property type="entry name" value="FAR1"/>
    <property type="match status" value="1"/>
</dbReference>
<dbReference type="Pfam" id="PF26175">
    <property type="entry name" value="HTH_FAR1"/>
    <property type="match status" value="1"/>
</dbReference>
<feature type="domain" description="SWIM-type" evidence="7">
    <location>
        <begin position="560"/>
        <end position="608"/>
    </location>
</feature>
<dbReference type="SMART" id="SM00575">
    <property type="entry name" value="ZnF_PMZ"/>
    <property type="match status" value="1"/>
</dbReference>
<keyword evidence="3 5" id="KW-0863">Zinc-finger</keyword>
<dbReference type="InterPro" id="IPR007527">
    <property type="entry name" value="Znf_SWIM"/>
</dbReference>
<sequence length="724" mass="82690">MMIKTSLSNGDLLGQRQLCPCGDNLCYINTEIKEEHSVVEPMGPGDSYLVARSRVSSELNNAVLPPFIGQSFQSDEEALVYYSSFARNNGFSVRRERSKGNPEHPMGVYKRELVCHRAGPPLPRKTDDVKRQRSRKASRCKCEAQMVIKKNVSAGVTRWVVVNFSNIHNHEFMDSSEVPYPSPHQNISSSDRDRILALAKNGCAENLILRTLELEKGLSPGQLAFGERDIKIFLLAFKNINRDTEGMELLKVCRAMKEKNPDFKYEYTSDDNNKLGHVAWSYASSVRAFKVFGDVAVLDTTFHLNAYNRPVGVWFGIDNYGHTIFFCCVILLDEKPESMAWALQAFRSLMDGKLPQTIMTDVDMGLKDAISTNLPEIKQSFCIWHVLSKLPSWFSASLGSEFDRFRSEFQKIYDSESMEEFEDQWSKMVMDFGLVADKHASFLYSHRFYWARPYLQGWFFGGLLTIGRTLSIQSFFKGFLNPQTRLKDFMEQVGVAVDFQNQAGEEVTTQQSQQDVNIKTCMPIEEHASTILSRYSFLMFQKEIMASAQFAVYETATENYLVRHHMRSDGGHLVSCIPSDEDVHCSCKGFETTGILCRHALRVLSLKNCFFIPDKYLLTRWRRESSLFPKSSSQKYRSQALRSLASIIIQESAITKDRFDYVEWHLSRLLDHVRNMPSLEASAPDMEPNSCFSDIVDIVTAPSVTRGRPRKVKQSVKNTRELHT</sequence>
<proteinExistence type="inferred from homology"/>
<dbReference type="OrthoDB" id="591056at2759"/>
<evidence type="ECO:0000259" key="7">
    <source>
        <dbReference type="PROSITE" id="PS50966"/>
    </source>
</evidence>
<accession>A0A835RR12</accession>
<evidence type="ECO:0000256" key="4">
    <source>
        <dbReference type="ARBA" id="ARBA00022833"/>
    </source>
</evidence>
<protein>
    <recommendedName>
        <fullName evidence="6">Protein FAR1-RELATED SEQUENCE</fullName>
    </recommendedName>
</protein>
<dbReference type="InterPro" id="IPR018289">
    <property type="entry name" value="MULE_transposase_dom"/>
</dbReference>
<dbReference type="InterPro" id="IPR006564">
    <property type="entry name" value="Znf_PMZ"/>
</dbReference>
<dbReference type="AlphaFoldDB" id="A0A835RR12"/>
<evidence type="ECO:0000256" key="1">
    <source>
        <dbReference type="ARBA" id="ARBA00005889"/>
    </source>
</evidence>
<reference evidence="8 9" key="1">
    <citation type="journal article" date="2020" name="Nat. Food">
        <title>A phased Vanilla planifolia genome enables genetic improvement of flavour and production.</title>
        <authorList>
            <person name="Hasing T."/>
            <person name="Tang H."/>
            <person name="Brym M."/>
            <person name="Khazi F."/>
            <person name="Huang T."/>
            <person name="Chambers A.H."/>
        </authorList>
    </citation>
    <scope>NUCLEOTIDE SEQUENCE [LARGE SCALE GENOMIC DNA]</scope>
    <source>
        <tissue evidence="8">Leaf</tissue>
    </source>
</reference>
<dbReference type="EMBL" id="JADCNM010000002">
    <property type="protein sequence ID" value="KAG0493814.1"/>
    <property type="molecule type" value="Genomic_DNA"/>
</dbReference>
<dbReference type="PANTHER" id="PTHR31669">
    <property type="entry name" value="PROTEIN FAR1-RELATED SEQUENCE 10-RELATED"/>
    <property type="match status" value="1"/>
</dbReference>
<keyword evidence="4 6" id="KW-0862">Zinc</keyword>
<dbReference type="GO" id="GO:0008270">
    <property type="term" value="F:zinc ion binding"/>
    <property type="evidence" value="ECO:0007669"/>
    <property type="project" value="UniProtKB-UniRule"/>
</dbReference>
<comment type="similarity">
    <text evidence="1 6">Belongs to the FHY3/FAR1 family.</text>
</comment>
<dbReference type="InterPro" id="IPR058778">
    <property type="entry name" value="HTH_FAR1-11-like"/>
</dbReference>
<dbReference type="Proteomes" id="UP000639772">
    <property type="component" value="Unassembled WGS sequence"/>
</dbReference>
<comment type="subcellular location">
    <subcellularLocation>
        <location evidence="6">Nucleus</location>
    </subcellularLocation>
</comment>
<name>A0A835RR12_VANPL</name>
<dbReference type="InterPro" id="IPR031052">
    <property type="entry name" value="FHY3/FAR1"/>
</dbReference>
<comment type="function">
    <text evidence="6">Putative transcription activator involved in regulating light control of development.</text>
</comment>
<dbReference type="InterPro" id="IPR004330">
    <property type="entry name" value="FAR1_DNA_bnd_dom"/>
</dbReference>
<keyword evidence="2 6" id="KW-0479">Metal-binding</keyword>
<evidence type="ECO:0000256" key="6">
    <source>
        <dbReference type="RuleBase" id="RU367018"/>
    </source>
</evidence>
<evidence type="ECO:0000256" key="5">
    <source>
        <dbReference type="PROSITE-ProRule" id="PRU00325"/>
    </source>
</evidence>
<keyword evidence="6" id="KW-0539">Nucleus</keyword>
<dbReference type="PROSITE" id="PS50966">
    <property type="entry name" value="ZF_SWIM"/>
    <property type="match status" value="1"/>
</dbReference>
<gene>
    <name evidence="8" type="ORF">HPP92_004808</name>
</gene>